<dbReference type="EMBL" id="METE01000004">
    <property type="protein sequence ID" value="OGB85357.1"/>
    <property type="molecule type" value="Genomic_DNA"/>
</dbReference>
<dbReference type="PANTHER" id="PTHR30336">
    <property type="entry name" value="INNER MEMBRANE PROTEIN, PROBABLE PERMEASE"/>
    <property type="match status" value="1"/>
</dbReference>
<protein>
    <recommendedName>
        <fullName evidence="1">DUF218 domain-containing protein</fullName>
    </recommendedName>
</protein>
<comment type="caution">
    <text evidence="2">The sequence shown here is derived from an EMBL/GenBank/DDBJ whole genome shotgun (WGS) entry which is preliminary data.</text>
</comment>
<organism evidence="2 3">
    <name type="scientific">candidate division Kazan bacterium RIFCSPLOWO2_01_FULL_48_13</name>
    <dbReference type="NCBI Taxonomy" id="1798539"/>
    <lineage>
        <taxon>Bacteria</taxon>
        <taxon>Bacteria division Kazan-3B-28</taxon>
    </lineage>
</organism>
<dbReference type="AlphaFoldDB" id="A0A1F4PNU6"/>
<dbReference type="CDD" id="cd06259">
    <property type="entry name" value="YdcF-like"/>
    <property type="match status" value="1"/>
</dbReference>
<dbReference type="GO" id="GO:0005886">
    <property type="term" value="C:plasma membrane"/>
    <property type="evidence" value="ECO:0007669"/>
    <property type="project" value="TreeGrafter"/>
</dbReference>
<dbReference type="STRING" id="1798539.A2994_01865"/>
<evidence type="ECO:0000313" key="3">
    <source>
        <dbReference type="Proteomes" id="UP000179010"/>
    </source>
</evidence>
<accession>A0A1F4PNU6</accession>
<dbReference type="Proteomes" id="UP000179010">
    <property type="component" value="Unassembled WGS sequence"/>
</dbReference>
<dbReference type="InterPro" id="IPR003848">
    <property type="entry name" value="DUF218"/>
</dbReference>
<name>A0A1F4PNU6_UNCK3</name>
<evidence type="ECO:0000313" key="2">
    <source>
        <dbReference type="EMBL" id="OGB85357.1"/>
    </source>
</evidence>
<feature type="domain" description="DUF218" evidence="1">
    <location>
        <begin position="32"/>
        <end position="162"/>
    </location>
</feature>
<dbReference type="PANTHER" id="PTHR30336:SF20">
    <property type="entry name" value="DUF218 DOMAIN-CONTAINING PROTEIN"/>
    <property type="match status" value="1"/>
</dbReference>
<reference evidence="2 3" key="1">
    <citation type="journal article" date="2016" name="Nat. Commun.">
        <title>Thousands of microbial genomes shed light on interconnected biogeochemical processes in an aquifer system.</title>
        <authorList>
            <person name="Anantharaman K."/>
            <person name="Brown C.T."/>
            <person name="Hug L.A."/>
            <person name="Sharon I."/>
            <person name="Castelle C.J."/>
            <person name="Probst A.J."/>
            <person name="Thomas B.C."/>
            <person name="Singh A."/>
            <person name="Wilkins M.J."/>
            <person name="Karaoz U."/>
            <person name="Brodie E.L."/>
            <person name="Williams K.H."/>
            <person name="Hubbard S.S."/>
            <person name="Banfield J.F."/>
        </authorList>
    </citation>
    <scope>NUCLEOTIDE SEQUENCE [LARGE SCALE GENOMIC DNA]</scope>
</reference>
<gene>
    <name evidence="2" type="ORF">A2994_01865</name>
</gene>
<evidence type="ECO:0000259" key="1">
    <source>
        <dbReference type="Pfam" id="PF02698"/>
    </source>
</evidence>
<dbReference type="Gene3D" id="3.40.50.620">
    <property type="entry name" value="HUPs"/>
    <property type="match status" value="1"/>
</dbReference>
<dbReference type="InterPro" id="IPR014729">
    <property type="entry name" value="Rossmann-like_a/b/a_fold"/>
</dbReference>
<dbReference type="Pfam" id="PF02698">
    <property type="entry name" value="DUF218"/>
    <property type="match status" value="1"/>
</dbReference>
<dbReference type="InterPro" id="IPR051599">
    <property type="entry name" value="Cell_Envelope_Assoc"/>
</dbReference>
<sequence length="191" mass="21185">MERGLAASLMTISAVRAITDFIFVDDQPQKVDLIIIPGTSHRQLADKAAELYRQGWASKVLCTGGFNDKLNMVESAWAANILCEGGVSLADILQESNSTNTKENAITALALLEQGIWEFGRIILVSKPYHARRLLMTFRKVFSGASLLVVPVEDDRQITRDNWHADPKKTAKVMEEMGKISEYYAKGDLAL</sequence>
<proteinExistence type="predicted"/>